<sequence length="306" mass="34646">METIEYENETIWKQQTELVKLIEQFAKEDGVHSTAIPALHLIRASNVSEPISIIHEPALCIVVQGKKVVTLGQESYYYDVSKYLVVSVDLPISGQVIQASSTSPYLCLRLDFQPKQIFDILRDSGSSFHSSKSSKRGLFISETDHTLFDAIMRLVRLLETPKDIPILSPLIIREILYRILSGEQGDAVKQIAMIGSNAQRVASVIDIIKRDYNQPLKIDTLAKSVNMSTSSLHYHFKEVTAMSPLQYQKQLRLQEARRMMLSESMDAANAGFQVGYESPSQFSREYARLFGAPPMRDIKRFKIQSI</sequence>
<keyword evidence="5" id="KW-1185">Reference proteome</keyword>
<reference evidence="4 5" key="1">
    <citation type="submission" date="2016-10" db="EMBL/GenBank/DDBJ databases">
        <authorList>
            <person name="de Groot N.N."/>
        </authorList>
    </citation>
    <scope>NUCLEOTIDE SEQUENCE [LARGE SCALE GENOMIC DNA]</scope>
    <source>
        <strain evidence="4 5">CGMCC 1.7727</strain>
    </source>
</reference>
<dbReference type="GO" id="GO:0043565">
    <property type="term" value="F:sequence-specific DNA binding"/>
    <property type="evidence" value="ECO:0007669"/>
    <property type="project" value="InterPro"/>
</dbReference>
<proteinExistence type="predicted"/>
<dbReference type="GO" id="GO:0003700">
    <property type="term" value="F:DNA-binding transcription factor activity"/>
    <property type="evidence" value="ECO:0007669"/>
    <property type="project" value="InterPro"/>
</dbReference>
<evidence type="ECO:0000313" key="5">
    <source>
        <dbReference type="Proteomes" id="UP000199687"/>
    </source>
</evidence>
<dbReference type="Gene3D" id="1.10.10.60">
    <property type="entry name" value="Homeodomain-like"/>
    <property type="match status" value="1"/>
</dbReference>
<dbReference type="Pfam" id="PF06719">
    <property type="entry name" value="AraC_N"/>
    <property type="match status" value="1"/>
</dbReference>
<dbReference type="PANTHER" id="PTHR43436:SF1">
    <property type="entry name" value="TRANSCRIPTIONAL REGULATORY PROTEIN"/>
    <property type="match status" value="1"/>
</dbReference>
<accession>A0A1H9TZ17</accession>
<evidence type="ECO:0000313" key="4">
    <source>
        <dbReference type="EMBL" id="SES02495.1"/>
    </source>
</evidence>
<dbReference type="SMART" id="SM00342">
    <property type="entry name" value="HTH_ARAC"/>
    <property type="match status" value="1"/>
</dbReference>
<keyword evidence="2" id="KW-0804">Transcription</keyword>
<evidence type="ECO:0000256" key="1">
    <source>
        <dbReference type="ARBA" id="ARBA00023015"/>
    </source>
</evidence>
<gene>
    <name evidence="4" type="ORF">SAMN04487944_11583</name>
</gene>
<dbReference type="SUPFAM" id="SSF46689">
    <property type="entry name" value="Homeodomain-like"/>
    <property type="match status" value="2"/>
</dbReference>
<evidence type="ECO:0000256" key="2">
    <source>
        <dbReference type="ARBA" id="ARBA00023163"/>
    </source>
</evidence>
<dbReference type="PROSITE" id="PS01124">
    <property type="entry name" value="HTH_ARAC_FAMILY_2"/>
    <property type="match status" value="1"/>
</dbReference>
<name>A0A1H9TZ17_9BACI</name>
<dbReference type="AlphaFoldDB" id="A0A1H9TZ17"/>
<feature type="domain" description="HTH araC/xylS-type" evidence="3">
    <location>
        <begin position="202"/>
        <end position="300"/>
    </location>
</feature>
<dbReference type="InterPro" id="IPR009594">
    <property type="entry name" value="Tscrpt_reg_HTH_AraC_N"/>
</dbReference>
<keyword evidence="1" id="KW-0805">Transcription regulation</keyword>
<dbReference type="EMBL" id="FOGL01000015">
    <property type="protein sequence ID" value="SES02495.1"/>
    <property type="molecule type" value="Genomic_DNA"/>
</dbReference>
<protein>
    <submittedName>
        <fullName evidence="4">Helix-turn-helix domain-containing protein</fullName>
    </submittedName>
</protein>
<dbReference type="Proteomes" id="UP000199687">
    <property type="component" value="Unassembled WGS sequence"/>
</dbReference>
<dbReference type="OrthoDB" id="34150at2"/>
<dbReference type="InterPro" id="IPR009057">
    <property type="entry name" value="Homeodomain-like_sf"/>
</dbReference>
<dbReference type="PANTHER" id="PTHR43436">
    <property type="entry name" value="ARAC-FAMILY TRANSCRIPTIONAL REGULATOR"/>
    <property type="match status" value="1"/>
</dbReference>
<dbReference type="STRING" id="531814.SAMN04487944_11583"/>
<dbReference type="RefSeq" id="WP_089742306.1">
    <property type="nucleotide sequence ID" value="NZ_FOGL01000015.1"/>
</dbReference>
<organism evidence="4 5">
    <name type="scientific">Gracilibacillus ureilyticus</name>
    <dbReference type="NCBI Taxonomy" id="531814"/>
    <lineage>
        <taxon>Bacteria</taxon>
        <taxon>Bacillati</taxon>
        <taxon>Bacillota</taxon>
        <taxon>Bacilli</taxon>
        <taxon>Bacillales</taxon>
        <taxon>Bacillaceae</taxon>
        <taxon>Gracilibacillus</taxon>
    </lineage>
</organism>
<dbReference type="InterPro" id="IPR018060">
    <property type="entry name" value="HTH_AraC"/>
</dbReference>
<evidence type="ECO:0000259" key="3">
    <source>
        <dbReference type="PROSITE" id="PS01124"/>
    </source>
</evidence>
<dbReference type="Pfam" id="PF12833">
    <property type="entry name" value="HTH_18"/>
    <property type="match status" value="1"/>
</dbReference>